<feature type="transmembrane region" description="Helical" evidence="1">
    <location>
        <begin position="18"/>
        <end position="38"/>
    </location>
</feature>
<name>A0A8S5NCN6_9CAUD</name>
<evidence type="ECO:0000313" key="2">
    <source>
        <dbReference type="EMBL" id="DAD92462.1"/>
    </source>
</evidence>
<organism evidence="2">
    <name type="scientific">Siphoviridae sp. ctzEj35</name>
    <dbReference type="NCBI Taxonomy" id="2826528"/>
    <lineage>
        <taxon>Viruses</taxon>
        <taxon>Duplodnaviria</taxon>
        <taxon>Heunggongvirae</taxon>
        <taxon>Uroviricota</taxon>
        <taxon>Caudoviricetes</taxon>
    </lineage>
</organism>
<dbReference type="EMBL" id="BK015136">
    <property type="protein sequence ID" value="DAD92462.1"/>
    <property type="molecule type" value="Genomic_DNA"/>
</dbReference>
<keyword evidence="1" id="KW-0812">Transmembrane</keyword>
<reference evidence="2" key="1">
    <citation type="journal article" date="2021" name="Proc. Natl. Acad. Sci. U.S.A.">
        <title>A Catalog of Tens of Thousands of Viruses from Human Metagenomes Reveals Hidden Associations with Chronic Diseases.</title>
        <authorList>
            <person name="Tisza M.J."/>
            <person name="Buck C.B."/>
        </authorList>
    </citation>
    <scope>NUCLEOTIDE SEQUENCE</scope>
    <source>
        <strain evidence="2">CtzEj35</strain>
    </source>
</reference>
<proteinExistence type="predicted"/>
<accession>A0A8S5NCN6</accession>
<sequence>MTYNKAHIRRWITFIDNYFVIFIIIIYICTTFLIRALLA</sequence>
<evidence type="ECO:0000256" key="1">
    <source>
        <dbReference type="SAM" id="Phobius"/>
    </source>
</evidence>
<keyword evidence="1" id="KW-0472">Membrane</keyword>
<protein>
    <submittedName>
        <fullName evidence="2">Uncharacterized protein</fullName>
    </submittedName>
</protein>
<keyword evidence="1" id="KW-1133">Transmembrane helix</keyword>